<dbReference type="EMBL" id="LITU01000068">
    <property type="protein sequence ID" value="KOY15004.1"/>
    <property type="molecule type" value="Genomic_DNA"/>
</dbReference>
<reference evidence="1 2" key="1">
    <citation type="submission" date="2015-08" db="EMBL/GenBank/DDBJ databases">
        <title>Draft genome sequence of cellulolytic and xylanolytic Paenibacillus sp. A59, isolated from a decaying forest soil from Patagonia, Argentina.</title>
        <authorList>
            <person name="Ghio S."/>
            <person name="Caceres A.M."/>
            <person name="Talia P."/>
            <person name="Grasso D."/>
            <person name="Campos E."/>
        </authorList>
    </citation>
    <scope>NUCLEOTIDE SEQUENCE [LARGE SCALE GENOMIC DNA]</scope>
    <source>
        <strain evidence="1 2">A59</strain>
    </source>
</reference>
<dbReference type="PATRIC" id="fig|1705561.3.peg.3886"/>
<dbReference type="AlphaFoldDB" id="A0A0N0UHE2"/>
<dbReference type="InterPro" id="IPR015422">
    <property type="entry name" value="PyrdxlP-dep_Trfase_small"/>
</dbReference>
<sequence length="29" mass="3268">NAIRLNFSTPSDEQIVKGIEILGQVLHKF</sequence>
<comment type="caution">
    <text evidence="1">The sequence shown here is derived from an EMBL/GenBank/DDBJ whole genome shotgun (WGS) entry which is preliminary data.</text>
</comment>
<name>A0A0N0UHE2_9BACL</name>
<evidence type="ECO:0000313" key="2">
    <source>
        <dbReference type="Proteomes" id="UP000037688"/>
    </source>
</evidence>
<accession>A0A0N0UHE2</accession>
<dbReference type="Proteomes" id="UP000037688">
    <property type="component" value="Unassembled WGS sequence"/>
</dbReference>
<keyword evidence="2" id="KW-1185">Reference proteome</keyword>
<dbReference type="Gene3D" id="3.90.1150.10">
    <property type="entry name" value="Aspartate Aminotransferase, domain 1"/>
    <property type="match status" value="1"/>
</dbReference>
<proteinExistence type="predicted"/>
<gene>
    <name evidence="1" type="ORF">AMS66_18785</name>
</gene>
<feature type="non-terminal residue" evidence="1">
    <location>
        <position position="1"/>
    </location>
</feature>
<organism evidence="1 2">
    <name type="scientific">Paenibacillus xylanivorans</name>
    <dbReference type="NCBI Taxonomy" id="1705561"/>
    <lineage>
        <taxon>Bacteria</taxon>
        <taxon>Bacillati</taxon>
        <taxon>Bacillota</taxon>
        <taxon>Bacilli</taxon>
        <taxon>Bacillales</taxon>
        <taxon>Paenibacillaceae</taxon>
        <taxon>Paenibacillus</taxon>
    </lineage>
</organism>
<protein>
    <submittedName>
        <fullName evidence="1">GntR family transcriptional regulator</fullName>
    </submittedName>
</protein>
<evidence type="ECO:0000313" key="1">
    <source>
        <dbReference type="EMBL" id="KOY15004.1"/>
    </source>
</evidence>